<name>A0A674MH38_TAKRU</name>
<dbReference type="Gene3D" id="3.90.640.90">
    <property type="entry name" value="Anti-proliferative protein, N-terminal domain"/>
    <property type="match status" value="1"/>
</dbReference>
<dbReference type="PANTHER" id="PTHR22978:SF12">
    <property type="entry name" value="MATERNAL B9.15 PROTEIN-LIKE ISOFORM X1"/>
    <property type="match status" value="1"/>
</dbReference>
<dbReference type="Proteomes" id="UP000005226">
    <property type="component" value="Chromosome 7"/>
</dbReference>
<proteinExistence type="inferred from homology"/>
<dbReference type="InterPro" id="IPR033332">
    <property type="entry name" value="BTG"/>
</dbReference>
<dbReference type="Pfam" id="PF07742">
    <property type="entry name" value="BTG"/>
    <property type="match status" value="1"/>
</dbReference>
<feature type="domain" description="Anti-proliferative protein" evidence="2">
    <location>
        <begin position="1"/>
        <end position="108"/>
    </location>
</feature>
<protein>
    <submittedName>
        <fullName evidence="3">Si:dkey-79d12.5</fullName>
    </submittedName>
</protein>
<dbReference type="GO" id="GO:0005737">
    <property type="term" value="C:cytoplasm"/>
    <property type="evidence" value="ECO:0007669"/>
    <property type="project" value="TreeGrafter"/>
</dbReference>
<dbReference type="InterPro" id="IPR036054">
    <property type="entry name" value="BTG-like_sf"/>
</dbReference>
<dbReference type="PRINTS" id="PR00310">
    <property type="entry name" value="ANTIPRLFBTG1"/>
</dbReference>
<evidence type="ECO:0000313" key="3">
    <source>
        <dbReference type="Ensembl" id="ENSTRUP00000060411.1"/>
    </source>
</evidence>
<dbReference type="SMART" id="SM00099">
    <property type="entry name" value="btg1"/>
    <property type="match status" value="1"/>
</dbReference>
<evidence type="ECO:0000256" key="1">
    <source>
        <dbReference type="ARBA" id="ARBA00007989"/>
    </source>
</evidence>
<dbReference type="SUPFAM" id="SSF160696">
    <property type="entry name" value="BTG domain-like"/>
    <property type="match status" value="1"/>
</dbReference>
<reference evidence="3" key="3">
    <citation type="submission" date="2025-09" db="UniProtKB">
        <authorList>
            <consortium name="Ensembl"/>
        </authorList>
    </citation>
    <scope>IDENTIFICATION</scope>
</reference>
<dbReference type="AlphaFoldDB" id="A0A674MH38"/>
<dbReference type="InParanoid" id="A0A674MH38"/>
<reference evidence="3 4" key="1">
    <citation type="journal article" date="2011" name="Genome Biol. Evol.">
        <title>Integration of the genetic map and genome assembly of fugu facilitates insights into distinct features of genome evolution in teleosts and mammals.</title>
        <authorList>
            <person name="Kai W."/>
            <person name="Kikuchi K."/>
            <person name="Tohari S."/>
            <person name="Chew A.K."/>
            <person name="Tay A."/>
            <person name="Fujiwara A."/>
            <person name="Hosoya S."/>
            <person name="Suetake H."/>
            <person name="Naruse K."/>
            <person name="Brenner S."/>
            <person name="Suzuki Y."/>
            <person name="Venkatesh B."/>
        </authorList>
    </citation>
    <scope>NUCLEOTIDE SEQUENCE [LARGE SCALE GENOMIC DNA]</scope>
</reference>
<dbReference type="GeneTree" id="ENSGT00950000182952"/>
<reference evidence="3" key="2">
    <citation type="submission" date="2025-08" db="UniProtKB">
        <authorList>
            <consortium name="Ensembl"/>
        </authorList>
    </citation>
    <scope>IDENTIFICATION</scope>
</reference>
<evidence type="ECO:0000259" key="2">
    <source>
        <dbReference type="SMART" id="SM00099"/>
    </source>
</evidence>
<dbReference type="GO" id="GO:0005634">
    <property type="term" value="C:nucleus"/>
    <property type="evidence" value="ECO:0007669"/>
    <property type="project" value="TreeGrafter"/>
</dbReference>
<dbReference type="OMA" id="FRAANTH"/>
<sequence length="132" mass="15150">MKREVKAGVGFIKRMAVACGKVDESKAELFAQMLQKLLCDKYENHWYPNSPSKGQAYRYQCIRINNGTLCEVVLKACEESELTPRELGLPPEFTLWIDPLEVCRPGLINRHVSAWRRHHHNGSQDPEEARGE</sequence>
<evidence type="ECO:0000313" key="4">
    <source>
        <dbReference type="Proteomes" id="UP000005226"/>
    </source>
</evidence>
<dbReference type="PANTHER" id="PTHR22978">
    <property type="entry name" value="B-CELL TRANSLOCATION GENE"/>
    <property type="match status" value="1"/>
</dbReference>
<dbReference type="Ensembl" id="ENSTRUT00000081941.1">
    <property type="protein sequence ID" value="ENSTRUP00000060411.1"/>
    <property type="gene ID" value="ENSTRUG00000031048.1"/>
</dbReference>
<accession>A0A674MH38</accession>
<comment type="similarity">
    <text evidence="1">Belongs to the BTG family.</text>
</comment>
<organism evidence="3 4">
    <name type="scientific">Takifugu rubripes</name>
    <name type="common">Japanese pufferfish</name>
    <name type="synonym">Fugu rubripes</name>
    <dbReference type="NCBI Taxonomy" id="31033"/>
    <lineage>
        <taxon>Eukaryota</taxon>
        <taxon>Metazoa</taxon>
        <taxon>Chordata</taxon>
        <taxon>Craniata</taxon>
        <taxon>Vertebrata</taxon>
        <taxon>Euteleostomi</taxon>
        <taxon>Actinopterygii</taxon>
        <taxon>Neopterygii</taxon>
        <taxon>Teleostei</taxon>
        <taxon>Neoteleostei</taxon>
        <taxon>Acanthomorphata</taxon>
        <taxon>Eupercaria</taxon>
        <taxon>Tetraodontiformes</taxon>
        <taxon>Tetradontoidea</taxon>
        <taxon>Tetraodontidae</taxon>
        <taxon>Takifugu</taxon>
    </lineage>
</organism>
<keyword evidence="4" id="KW-1185">Reference proteome</keyword>
<dbReference type="InterPro" id="IPR002087">
    <property type="entry name" value="Anti_prolifrtn"/>
</dbReference>